<dbReference type="InterPro" id="IPR036058">
    <property type="entry name" value="Kazal_dom_sf"/>
</dbReference>
<evidence type="ECO:0000256" key="3">
    <source>
        <dbReference type="ARBA" id="ARBA00023157"/>
    </source>
</evidence>
<keyword evidence="6" id="KW-1185">Reference proteome</keyword>
<dbReference type="PANTHER" id="PTHR10913:SF45">
    <property type="entry name" value="FOLLISTATIN, ISOFORM A-RELATED"/>
    <property type="match status" value="1"/>
</dbReference>
<evidence type="ECO:0000313" key="6">
    <source>
        <dbReference type="Proteomes" id="UP000264840"/>
    </source>
</evidence>
<dbReference type="STRING" id="8153.ENSHBUP00000007353"/>
<sequence length="100" mass="11433">MVPVYELKHKLKLTWRLESVPPPAVPHRGLKVFPYKHCNKKYVPVCGSNGDTYQNECFLRRAACKKQRAINIMSEGPCYHGNSPSSLAYNKHTSGFRRSL</sequence>
<reference evidence="5" key="2">
    <citation type="submission" date="2025-09" db="UniProtKB">
        <authorList>
            <consortium name="Ensembl"/>
        </authorList>
    </citation>
    <scope>IDENTIFICATION</scope>
</reference>
<organism evidence="5 6">
    <name type="scientific">Haplochromis burtoni</name>
    <name type="common">Burton's mouthbrooder</name>
    <name type="synonym">Chromis burtoni</name>
    <dbReference type="NCBI Taxonomy" id="8153"/>
    <lineage>
        <taxon>Eukaryota</taxon>
        <taxon>Metazoa</taxon>
        <taxon>Chordata</taxon>
        <taxon>Craniata</taxon>
        <taxon>Vertebrata</taxon>
        <taxon>Euteleostomi</taxon>
        <taxon>Actinopterygii</taxon>
        <taxon>Neopterygii</taxon>
        <taxon>Teleostei</taxon>
        <taxon>Neoteleostei</taxon>
        <taxon>Acanthomorphata</taxon>
        <taxon>Ovalentaria</taxon>
        <taxon>Cichlomorphae</taxon>
        <taxon>Cichliformes</taxon>
        <taxon>Cichlidae</taxon>
        <taxon>African cichlids</taxon>
        <taxon>Pseudocrenilabrinae</taxon>
        <taxon>Haplochromini</taxon>
        <taxon>Haplochromis</taxon>
    </lineage>
</organism>
<keyword evidence="2" id="KW-0722">Serine protease inhibitor</keyword>
<dbReference type="GeneTree" id="ENSGT00940000177172"/>
<dbReference type="Proteomes" id="UP000264840">
    <property type="component" value="Unplaced"/>
</dbReference>
<dbReference type="InterPro" id="IPR050653">
    <property type="entry name" value="Prot_Inhib_GrowthFact_Antg"/>
</dbReference>
<dbReference type="Ensembl" id="ENSHBUT00000003773.1">
    <property type="protein sequence ID" value="ENSHBUP00000007353.1"/>
    <property type="gene ID" value="ENSHBUG00000008838.1"/>
</dbReference>
<accession>A0A3Q2VHG4</accession>
<evidence type="ECO:0000313" key="5">
    <source>
        <dbReference type="Ensembl" id="ENSHBUP00000007353.1"/>
    </source>
</evidence>
<keyword evidence="1" id="KW-0646">Protease inhibitor</keyword>
<evidence type="ECO:0000256" key="2">
    <source>
        <dbReference type="ARBA" id="ARBA00022900"/>
    </source>
</evidence>
<dbReference type="Pfam" id="PF00050">
    <property type="entry name" value="Kazal_1"/>
    <property type="match status" value="1"/>
</dbReference>
<name>A0A3Q2VHG4_HAPBU</name>
<dbReference type="CDD" id="cd00104">
    <property type="entry name" value="KAZAL_FS"/>
    <property type="match status" value="1"/>
</dbReference>
<protein>
    <recommendedName>
        <fullName evidence="4">Kazal-like domain-containing protein</fullName>
    </recommendedName>
</protein>
<dbReference type="SMART" id="SM00280">
    <property type="entry name" value="KAZAL"/>
    <property type="match status" value="1"/>
</dbReference>
<dbReference type="AlphaFoldDB" id="A0A3Q2VHG4"/>
<dbReference type="GO" id="GO:0030154">
    <property type="term" value="P:cell differentiation"/>
    <property type="evidence" value="ECO:0007669"/>
    <property type="project" value="TreeGrafter"/>
</dbReference>
<dbReference type="SUPFAM" id="SSF100895">
    <property type="entry name" value="Kazal-type serine protease inhibitors"/>
    <property type="match status" value="1"/>
</dbReference>
<proteinExistence type="predicted"/>
<evidence type="ECO:0000256" key="1">
    <source>
        <dbReference type="ARBA" id="ARBA00022690"/>
    </source>
</evidence>
<dbReference type="Gene3D" id="3.30.60.30">
    <property type="match status" value="1"/>
</dbReference>
<dbReference type="PROSITE" id="PS51465">
    <property type="entry name" value="KAZAL_2"/>
    <property type="match status" value="1"/>
</dbReference>
<feature type="domain" description="Kazal-like" evidence="4">
    <location>
        <begin position="35"/>
        <end position="80"/>
    </location>
</feature>
<keyword evidence="3" id="KW-1015">Disulfide bond</keyword>
<evidence type="ECO:0000259" key="4">
    <source>
        <dbReference type="PROSITE" id="PS51465"/>
    </source>
</evidence>
<reference evidence="5" key="1">
    <citation type="submission" date="2025-08" db="UniProtKB">
        <authorList>
            <consortium name="Ensembl"/>
        </authorList>
    </citation>
    <scope>IDENTIFICATION</scope>
</reference>
<dbReference type="InterPro" id="IPR002350">
    <property type="entry name" value="Kazal_dom"/>
</dbReference>
<dbReference type="GO" id="GO:0005576">
    <property type="term" value="C:extracellular region"/>
    <property type="evidence" value="ECO:0007669"/>
    <property type="project" value="TreeGrafter"/>
</dbReference>
<dbReference type="PANTHER" id="PTHR10913">
    <property type="entry name" value="FOLLISTATIN-RELATED"/>
    <property type="match status" value="1"/>
</dbReference>